<accession>A0AAV7BIZ9</accession>
<evidence type="ECO:0000313" key="1">
    <source>
        <dbReference type="EMBL" id="KAG8572605.1"/>
    </source>
</evidence>
<sequence>MAVFSGQFIIYMYPTCINEYRFCLVTRNLRLWQTSCVSLKLKWLFTSISTCKLRRSQVIQSGMWSKIKTLIKLMNVTPTHAV</sequence>
<keyword evidence="2" id="KW-1185">Reference proteome</keyword>
<organism evidence="1 2">
    <name type="scientific">Engystomops pustulosus</name>
    <name type="common">Tungara frog</name>
    <name type="synonym">Physalaemus pustulosus</name>
    <dbReference type="NCBI Taxonomy" id="76066"/>
    <lineage>
        <taxon>Eukaryota</taxon>
        <taxon>Metazoa</taxon>
        <taxon>Chordata</taxon>
        <taxon>Craniata</taxon>
        <taxon>Vertebrata</taxon>
        <taxon>Euteleostomi</taxon>
        <taxon>Amphibia</taxon>
        <taxon>Batrachia</taxon>
        <taxon>Anura</taxon>
        <taxon>Neobatrachia</taxon>
        <taxon>Hyloidea</taxon>
        <taxon>Leptodactylidae</taxon>
        <taxon>Leiuperinae</taxon>
        <taxon>Engystomops</taxon>
    </lineage>
</organism>
<dbReference type="EMBL" id="WNYA01000005">
    <property type="protein sequence ID" value="KAG8572605.1"/>
    <property type="molecule type" value="Genomic_DNA"/>
</dbReference>
<name>A0AAV7BIZ9_ENGPU</name>
<reference evidence="1" key="1">
    <citation type="thesis" date="2020" institute="ProQuest LLC" country="789 East Eisenhower Parkway, Ann Arbor, MI, USA">
        <title>Comparative Genomics and Chromosome Evolution.</title>
        <authorList>
            <person name="Mudd A.B."/>
        </authorList>
    </citation>
    <scope>NUCLEOTIDE SEQUENCE</scope>
    <source>
        <strain evidence="1">237g6f4</strain>
        <tissue evidence="1">Blood</tissue>
    </source>
</reference>
<dbReference type="Proteomes" id="UP000824782">
    <property type="component" value="Unassembled WGS sequence"/>
</dbReference>
<evidence type="ECO:0000313" key="2">
    <source>
        <dbReference type="Proteomes" id="UP000824782"/>
    </source>
</evidence>
<proteinExistence type="predicted"/>
<gene>
    <name evidence="1" type="ORF">GDO81_012101</name>
</gene>
<comment type="caution">
    <text evidence="1">The sequence shown here is derived from an EMBL/GenBank/DDBJ whole genome shotgun (WGS) entry which is preliminary data.</text>
</comment>
<protein>
    <submittedName>
        <fullName evidence="1">Uncharacterized protein</fullName>
    </submittedName>
</protein>
<dbReference type="AlphaFoldDB" id="A0AAV7BIZ9"/>